<accession>A0ABX2N5R9</accession>
<feature type="transmembrane region" description="Helical" evidence="1">
    <location>
        <begin position="160"/>
        <end position="181"/>
    </location>
</feature>
<keyword evidence="1" id="KW-0812">Transmembrane</keyword>
<feature type="transmembrane region" description="Helical" evidence="1">
    <location>
        <begin position="7"/>
        <end position="25"/>
    </location>
</feature>
<evidence type="ECO:0008006" key="4">
    <source>
        <dbReference type="Google" id="ProtNLM"/>
    </source>
</evidence>
<dbReference type="RefSeq" id="WP_176280466.1">
    <property type="nucleotide sequence ID" value="NZ_JABWMH010000004.1"/>
</dbReference>
<sequence>MLIRQTLPFVTRAAAAVFALFSIKLTYDFLSAQDFALLNYILFILAMSTALSSPINRLFWAENSRDNFVVAVYSTCTVFAFLTILLLTAYGFANTLERSTFLLVGCFSIAYGMYKVAERYIYGQIMFDRSLNAALAIPALFALLELLFVTFQYWTGLPSLSARLLGPALLAVGVAFAIPAFRPYSMSLVRSLRHYKNSISVMIKQIFSPKGGKMLILTIATTLAVMIDRLILGYYPIKNPAASADYLLALSYAIAIQTFLNVLIDLGRKRIYQNMAWVGGAKSFAQRVFLLAVPLALSLILIFPALHYLVLIPASVNIYVWVVLILRAITSFIINFAFTDSIQSGRISDTFMPILILVTISLAFLFMLITGIEDRTAAIVCGVPLIALSLVVVAGFHRRVPADLT</sequence>
<feature type="transmembrane region" description="Helical" evidence="1">
    <location>
        <begin position="99"/>
        <end position="117"/>
    </location>
</feature>
<feature type="transmembrane region" description="Helical" evidence="1">
    <location>
        <begin position="247"/>
        <end position="267"/>
    </location>
</feature>
<feature type="transmembrane region" description="Helical" evidence="1">
    <location>
        <begin position="129"/>
        <end position="154"/>
    </location>
</feature>
<keyword evidence="3" id="KW-1185">Reference proteome</keyword>
<feature type="transmembrane region" description="Helical" evidence="1">
    <location>
        <begin position="37"/>
        <end position="56"/>
    </location>
</feature>
<reference evidence="2 3" key="1">
    <citation type="submission" date="2020-06" db="EMBL/GenBank/DDBJ databases">
        <authorList>
            <person name="Kim S.-J."/>
            <person name="Park S.-J."/>
        </authorList>
    </citation>
    <scope>NUCLEOTIDE SEQUENCE [LARGE SCALE GENOMIC DNA]</scope>
    <source>
        <strain evidence="2 3">SW-151</strain>
    </source>
</reference>
<feature type="transmembrane region" description="Helical" evidence="1">
    <location>
        <begin position="318"/>
        <end position="338"/>
    </location>
</feature>
<dbReference type="EMBL" id="JABWMH010000004">
    <property type="protein sequence ID" value="NVD29029.1"/>
    <property type="molecule type" value="Genomic_DNA"/>
</dbReference>
<feature type="transmembrane region" description="Helical" evidence="1">
    <location>
        <begin position="68"/>
        <end position="93"/>
    </location>
</feature>
<proteinExistence type="predicted"/>
<protein>
    <recommendedName>
        <fullName evidence="4">Polysaccharide biosynthesis protein</fullName>
    </recommendedName>
</protein>
<keyword evidence="1" id="KW-0472">Membrane</keyword>
<name>A0ABX2N5R9_9SPHN</name>
<evidence type="ECO:0000256" key="1">
    <source>
        <dbReference type="SAM" id="Phobius"/>
    </source>
</evidence>
<gene>
    <name evidence="2" type="ORF">HUO14_14105</name>
</gene>
<evidence type="ECO:0000313" key="2">
    <source>
        <dbReference type="EMBL" id="NVD29029.1"/>
    </source>
</evidence>
<comment type="caution">
    <text evidence="2">The sequence shown here is derived from an EMBL/GenBank/DDBJ whole genome shotgun (WGS) entry which is preliminary data.</text>
</comment>
<keyword evidence="1" id="KW-1133">Transmembrane helix</keyword>
<organism evidence="2 3">
    <name type="scientific">Parasphingorhabdus flavimaris</name>
    <dbReference type="NCBI Taxonomy" id="266812"/>
    <lineage>
        <taxon>Bacteria</taxon>
        <taxon>Pseudomonadati</taxon>
        <taxon>Pseudomonadota</taxon>
        <taxon>Alphaproteobacteria</taxon>
        <taxon>Sphingomonadales</taxon>
        <taxon>Sphingomonadaceae</taxon>
        <taxon>Parasphingorhabdus</taxon>
    </lineage>
</organism>
<feature type="transmembrane region" description="Helical" evidence="1">
    <location>
        <begin position="214"/>
        <end position="235"/>
    </location>
</feature>
<feature type="transmembrane region" description="Helical" evidence="1">
    <location>
        <begin position="376"/>
        <end position="396"/>
    </location>
</feature>
<dbReference type="Proteomes" id="UP000652427">
    <property type="component" value="Unassembled WGS sequence"/>
</dbReference>
<feature type="transmembrane region" description="Helical" evidence="1">
    <location>
        <begin position="288"/>
        <end position="312"/>
    </location>
</feature>
<evidence type="ECO:0000313" key="3">
    <source>
        <dbReference type="Proteomes" id="UP000652427"/>
    </source>
</evidence>
<feature type="transmembrane region" description="Helical" evidence="1">
    <location>
        <begin position="350"/>
        <end position="370"/>
    </location>
</feature>